<name>A0A086J3E2_NEMA1</name>
<dbReference type="GO" id="GO:0005829">
    <property type="term" value="C:cytosol"/>
    <property type="evidence" value="ECO:0007669"/>
    <property type="project" value="TreeGrafter"/>
</dbReference>
<dbReference type="SUPFAM" id="SSF55347">
    <property type="entry name" value="Glyceraldehyde-3-phosphate dehydrogenase-like, C-terminal domain"/>
    <property type="match status" value="1"/>
</dbReference>
<evidence type="ECO:0000259" key="10">
    <source>
        <dbReference type="Pfam" id="PF02781"/>
    </source>
</evidence>
<dbReference type="InterPro" id="IPR022675">
    <property type="entry name" value="G6P_DH_C"/>
</dbReference>
<evidence type="ECO:0000313" key="12">
    <source>
        <dbReference type="Proteomes" id="UP000054524"/>
    </source>
</evidence>
<dbReference type="RefSeq" id="XP_052905215.1">
    <property type="nucleotide sequence ID" value="XM_053048455.1"/>
</dbReference>
<sequence>MIVVAGCTGDLSKKKIFPAINKVFRRALGRCMGGEYAARELDQEDGTLSSSTSAHNLSKYSPITHANPVDVLEKKRYLEATESRIFSNKLPQSDILKNNNIYIPRIIGYARSSLTLKEFIHRIDPNVSYLKETVERIEYYSGEYDQMVENIYKIANNADMSQKRVYFYLAVPPETYPGILKSIQDKIKSGQFRDRPLPTVLIEKPIGVSLDTFNELKACMSDDSDVFLCVDHYLFKNVLVKYRGIFNESILKKLIQPGWIEGVKGYFNETIGVEGRESYYNTSGACRDVLQNHLLLAVATVLAGNNTRLSILQEIESLSKEKVVFGVYSEYYNVITQAHEIPKEVRATHSETSLNRVVKDLKTSKLSSAEKGQPTNEDVKETFIRTETTIKGPWDIPLKMTAGKKMPSHFVAVVLMMSPSAILFIAKQETSSKDYENPELLETIIKSLEKSEEGAVGTEPSKTEDSRTPSPKETYSISTDESVDVSEESADDTEKPKRMNPSSLITGKIKIKITPKESISIEIKYKKKLAKKINIAIPNSEDRIDAYEHLFTQLIFESQRSGFSPLSEIQEQWRIVNPILDHPEIARISY</sequence>
<evidence type="ECO:0000256" key="4">
    <source>
        <dbReference type="ARBA" id="ARBA00022526"/>
    </source>
</evidence>
<dbReference type="GO" id="GO:0009051">
    <property type="term" value="P:pentose-phosphate shunt, oxidative branch"/>
    <property type="evidence" value="ECO:0007669"/>
    <property type="project" value="TreeGrafter"/>
</dbReference>
<dbReference type="Gene3D" id="3.30.360.10">
    <property type="entry name" value="Dihydrodipicolinate Reductase, domain 2"/>
    <property type="match status" value="1"/>
</dbReference>
<protein>
    <recommendedName>
        <fullName evidence="3">Glucose-6-phosphate 1-dehydrogenase</fullName>
        <ecNumber evidence="2">1.1.1.49</ecNumber>
    </recommendedName>
</protein>
<comment type="caution">
    <text evidence="11">The sequence shown here is derived from an EMBL/GenBank/DDBJ whole genome shotgun (WGS) entry which is preliminary data.</text>
</comment>
<feature type="region of interest" description="Disordered" evidence="8">
    <location>
        <begin position="451"/>
        <end position="501"/>
    </location>
</feature>
<keyword evidence="6" id="KW-0560">Oxidoreductase</keyword>
<dbReference type="InterPro" id="IPR036291">
    <property type="entry name" value="NAD(P)-bd_dom_sf"/>
</dbReference>
<dbReference type="SUPFAM" id="SSF51735">
    <property type="entry name" value="NAD(P)-binding Rossmann-fold domains"/>
    <property type="match status" value="1"/>
</dbReference>
<proteinExistence type="predicted"/>
<evidence type="ECO:0000256" key="7">
    <source>
        <dbReference type="ARBA" id="ARBA00023277"/>
    </source>
</evidence>
<evidence type="ECO:0000313" key="11">
    <source>
        <dbReference type="EMBL" id="KFG26660.1"/>
    </source>
</evidence>
<dbReference type="Pfam" id="PF02781">
    <property type="entry name" value="G6PD_C"/>
    <property type="match status" value="1"/>
</dbReference>
<evidence type="ECO:0000256" key="1">
    <source>
        <dbReference type="ARBA" id="ARBA00004937"/>
    </source>
</evidence>
<dbReference type="PRINTS" id="PR00079">
    <property type="entry name" value="G6PDHDRGNASE"/>
</dbReference>
<keyword evidence="4" id="KW-0313">Glucose metabolism</keyword>
<dbReference type="PANTHER" id="PTHR23429">
    <property type="entry name" value="GLUCOSE-6-PHOSPHATE 1-DEHYDROGENASE G6PD"/>
    <property type="match status" value="1"/>
</dbReference>
<evidence type="ECO:0000256" key="5">
    <source>
        <dbReference type="ARBA" id="ARBA00022857"/>
    </source>
</evidence>
<keyword evidence="5" id="KW-0521">NADP</keyword>
<dbReference type="GO" id="GO:0006006">
    <property type="term" value="P:glucose metabolic process"/>
    <property type="evidence" value="ECO:0007669"/>
    <property type="project" value="UniProtKB-KW"/>
</dbReference>
<dbReference type="PANTHER" id="PTHR23429:SF0">
    <property type="entry name" value="GLUCOSE-6-PHOSPHATE 1-DEHYDROGENASE"/>
    <property type="match status" value="1"/>
</dbReference>
<comment type="pathway">
    <text evidence="1">Carbohydrate degradation; pentose phosphate pathway; D-ribulose 5-phosphate from D-glucose 6-phosphate (oxidative stage): step 1/3.</text>
</comment>
<evidence type="ECO:0000256" key="3">
    <source>
        <dbReference type="ARBA" id="ARBA00020444"/>
    </source>
</evidence>
<gene>
    <name evidence="11" type="ORF">NESG_00811</name>
</gene>
<dbReference type="GO" id="GO:0004345">
    <property type="term" value="F:glucose-6-phosphate dehydrogenase activity"/>
    <property type="evidence" value="ECO:0007669"/>
    <property type="project" value="UniProtKB-EC"/>
</dbReference>
<dbReference type="EC" id="1.1.1.49" evidence="2"/>
<reference evidence="11 12" key="1">
    <citation type="journal article" date="2014" name="Genome Announc.">
        <title>Genome Sequence of the Microsporidian Species Nematocida sp1 Strain ERTm6 (ATCC PRA-372).</title>
        <authorList>
            <person name="Bakowski M.A."/>
            <person name="Priest M."/>
            <person name="Young S."/>
            <person name="Cuomo C.A."/>
            <person name="Troemel E.R."/>
        </authorList>
    </citation>
    <scope>NUCLEOTIDE SEQUENCE [LARGE SCALE GENOMIC DNA]</scope>
    <source>
        <strain evidence="11 12">ERTm6</strain>
    </source>
</reference>
<feature type="domain" description="Glucose-6-phosphate dehydrogenase NAD-binding" evidence="9">
    <location>
        <begin position="105"/>
        <end position="238"/>
    </location>
</feature>
<accession>A0A086J3E2</accession>
<dbReference type="AlphaFoldDB" id="A0A086J3E2"/>
<dbReference type="EMBL" id="AKIJ01000002">
    <property type="protein sequence ID" value="KFG26660.1"/>
    <property type="molecule type" value="Genomic_DNA"/>
</dbReference>
<dbReference type="InterPro" id="IPR001282">
    <property type="entry name" value="G6P_DH"/>
</dbReference>
<keyword evidence="7" id="KW-0119">Carbohydrate metabolism</keyword>
<dbReference type="GeneID" id="77675784"/>
<dbReference type="Gene3D" id="3.40.50.720">
    <property type="entry name" value="NAD(P)-binding Rossmann-like Domain"/>
    <property type="match status" value="1"/>
</dbReference>
<evidence type="ECO:0000256" key="8">
    <source>
        <dbReference type="SAM" id="MobiDB-lite"/>
    </source>
</evidence>
<evidence type="ECO:0000259" key="9">
    <source>
        <dbReference type="Pfam" id="PF00479"/>
    </source>
</evidence>
<feature type="compositionally biased region" description="Polar residues" evidence="8">
    <location>
        <begin position="468"/>
        <end position="477"/>
    </location>
</feature>
<dbReference type="HOGENOM" id="CLU_032837_0_0_1"/>
<feature type="domain" description="Glucose-6-phosphate dehydrogenase C-terminal" evidence="10">
    <location>
        <begin position="246"/>
        <end position="428"/>
    </location>
</feature>
<feature type="compositionally biased region" description="Acidic residues" evidence="8">
    <location>
        <begin position="481"/>
        <end position="491"/>
    </location>
</feature>
<dbReference type="InterPro" id="IPR022674">
    <property type="entry name" value="G6P_DH_NAD-bd"/>
</dbReference>
<dbReference type="GO" id="GO:0050661">
    <property type="term" value="F:NADP binding"/>
    <property type="evidence" value="ECO:0007669"/>
    <property type="project" value="InterPro"/>
</dbReference>
<evidence type="ECO:0000256" key="6">
    <source>
        <dbReference type="ARBA" id="ARBA00023002"/>
    </source>
</evidence>
<dbReference type="Pfam" id="PF00479">
    <property type="entry name" value="G6PD_N"/>
    <property type="match status" value="1"/>
</dbReference>
<organism evidence="11 12">
    <name type="scientific">Nematocida ausubeli (strain ATCC PRA-371 / ERTm2)</name>
    <name type="common">Nematode killer fungus</name>
    <dbReference type="NCBI Taxonomy" id="1913371"/>
    <lineage>
        <taxon>Eukaryota</taxon>
        <taxon>Fungi</taxon>
        <taxon>Fungi incertae sedis</taxon>
        <taxon>Microsporidia</taxon>
        <taxon>Nematocida</taxon>
    </lineage>
</organism>
<dbReference type="UniPathway" id="UPA00115">
    <property type="reaction ID" value="UER00408"/>
</dbReference>
<dbReference type="Proteomes" id="UP000054524">
    <property type="component" value="Unassembled WGS sequence"/>
</dbReference>
<evidence type="ECO:0000256" key="2">
    <source>
        <dbReference type="ARBA" id="ARBA00013019"/>
    </source>
</evidence>
<keyword evidence="12" id="KW-1185">Reference proteome</keyword>